<dbReference type="Gene3D" id="3.40.960.10">
    <property type="entry name" value="VSR Endonuclease"/>
    <property type="match status" value="1"/>
</dbReference>
<feature type="domain" description="Restriction endonuclease type II-like" evidence="4">
    <location>
        <begin position="1285"/>
        <end position="1382"/>
    </location>
</feature>
<dbReference type="Pfam" id="PF13195">
    <property type="entry name" value="DUF4011"/>
    <property type="match status" value="1"/>
</dbReference>
<evidence type="ECO:0000313" key="6">
    <source>
        <dbReference type="Proteomes" id="UP000294155"/>
    </source>
</evidence>
<dbReference type="InterPro" id="IPR027417">
    <property type="entry name" value="P-loop_NTPase"/>
</dbReference>
<protein>
    <submittedName>
        <fullName evidence="5">DUF3320 domain-containing protein</fullName>
    </submittedName>
</protein>
<sequence>MSDSENPSASADHLLLARLQASREELLDLGLRNPLLNLRPSPARGLTVVGEESGEVYELLVRQSKALGFLAAPEARKPNSITAEGAAGEAEASAAAAPFEGEVGPLAGSSEAGRQAPEADYRLQTAELPARLETRLLNTYYAARTSLEEQGVNILYLALGQLTWFESDASPEPRQAPLLLVPVLLERGTAAERFRLRYTGADVEGNLSLQARLRAGFGVRLPLPEPDDELRLAEYFGAVAAAVAGLARWRVQPDAIALGFFSFGKLLLYRDLDPARWPAAAPLLGHPAIQALLGPDTGFRDAPPSLDDTTFLDTDSSAHALHQVLDADSSQLLALLAVHEGRNLIIQGPPGTGKSQTIANLLAECIGAGKKVLFVAEKMAALEVVKRRLDHLGLGAACLELHSHKANKKALHDELQQTLALGKPAAAVQVEDQLSQLPRYRAALNAYARAVNAPLGRSRRTAQQVVGELLKLGEERGATELPRLPFTGLAEWTDADAAHTEALAARVQATLQKIGVPRQLLFWGSELTVLLPAALNVVATRLHEAAEAVAALQAAAEALAHSLGLAAATDRAAAEALLPAARHAQLAPDLAGAAVTDPAWLTQSSFLIEVLAAGAAYAELRGRYAATVLPAAWNLELLPERAAFLAYGDKWWKALHGDYRQARKRLQSLWHGLLPAEPTVVVQTIDALHESARHARTLATAELLLSRLFGPRWQGERSAWSALTKTQRYLTLTHQRLARHELPTELLPYLASASSPTAVAAALAALETALARHRTAVQAVVEALQLNEARRFGPDGRLQFQPFAAQLATLQRWAAELPALRLVVEWNNVAAAVAQEQLPELLTLAEKWEPAAKLLTAAVRQTWLEFLLQQAYAEHPALRQFERASHEETAARFRRADADSLYFHRVRALQQHFSQLPTSHGASGQMLLLKNEFAKKTRHLPLRKLMQQAGRAIQAIKPVFMMSPLSVAGYLPPGAVDFDLVVFDEASQVKPVDALGAIARGRQLVVVGDSKQLPPTAFFDSLTGSGEDADEDNVTADIQSILELCKARQMPERMLRWHYRSRHQSLIVASNHLSYDDQLIIFPSPGGQEQLGLVYHHLPDTYYERGTTRTNPLEAAAVAEAVLRHARTTPQLTLGVVAFSTAQRQAIQEALEMLRRRHPDTEAFFNRHPHEPFFVKNLENVQGDERDVILISVGYGRTRDGYLAMNFGPLGQQGGARRLNVLITRARQRCEVFTNLTADDLDLSRVRDQNPQTGGVAAFQVFLRYAQRGVLRHGADPSRAAESPFEQAVHRALTARGYLVHPQIGSQGFFIDLAVEDPARPGHYALGIECDGAMYHSARSARDRDRLRQQVLKSVGWRLHRIWSPDWLRDPTGETERAVQAIEQACRLAALDESEGPEAGPRPEAAAPAGIEREVVPAEPLPLAEPYQRAQLPAAIRERELHQHPMARLATWVAQVVAVESPVHLDEVTRRLALASGATQVGSRIRASVQAAVRLASNLRHVRPEGEFLWSPGMSAQKVLLRDRSALPAASRKLGFVAAEELGRAVLTVVQHSFGLERAALVLAVARLLGFPRPGPEARQQIDGVVQALIDAGPLQEVAGMVQLAG</sequence>
<dbReference type="RefSeq" id="WP_129922990.1">
    <property type="nucleotide sequence ID" value="NZ_SEWE01000064.1"/>
</dbReference>
<dbReference type="EMBL" id="SEWE01000064">
    <property type="protein sequence ID" value="RYU75818.1"/>
    <property type="molecule type" value="Genomic_DNA"/>
</dbReference>
<evidence type="ECO:0000259" key="2">
    <source>
        <dbReference type="Pfam" id="PF13086"/>
    </source>
</evidence>
<reference evidence="5 6" key="1">
    <citation type="submission" date="2019-02" db="EMBL/GenBank/DDBJ databases">
        <title>Bacterial novel species isolated from soil.</title>
        <authorList>
            <person name="Jung H.-Y."/>
        </authorList>
    </citation>
    <scope>NUCLEOTIDE SEQUENCE [LARGE SCALE GENOMIC DNA]</scope>
    <source>
        <strain evidence="5 6">1-3-3-3</strain>
    </source>
</reference>
<dbReference type="FunFam" id="3.40.50.300:FF:002063">
    <property type="entry name" value="DNA helicase related protein"/>
    <property type="match status" value="1"/>
</dbReference>
<dbReference type="InterPro" id="IPR049468">
    <property type="entry name" value="Restrct_endonuc-II-like_dom"/>
</dbReference>
<dbReference type="InterPro" id="IPR021754">
    <property type="entry name" value="DUF3320"/>
</dbReference>
<feature type="domain" description="DUF3320" evidence="1">
    <location>
        <begin position="1440"/>
        <end position="1487"/>
    </location>
</feature>
<dbReference type="InterPro" id="IPR011335">
    <property type="entry name" value="Restrct_endonuc-II-like"/>
</dbReference>
<keyword evidence="6" id="KW-1185">Reference proteome</keyword>
<evidence type="ECO:0000259" key="4">
    <source>
        <dbReference type="Pfam" id="PF18741"/>
    </source>
</evidence>
<dbReference type="FunFam" id="3.40.960.10:FF:000002">
    <property type="entry name" value="DNA helicase related protein"/>
    <property type="match status" value="1"/>
</dbReference>
<dbReference type="InterPro" id="IPR045055">
    <property type="entry name" value="DNA2/NAM7-like"/>
</dbReference>
<dbReference type="GO" id="GO:0004386">
    <property type="term" value="F:helicase activity"/>
    <property type="evidence" value="ECO:0007669"/>
    <property type="project" value="InterPro"/>
</dbReference>
<accession>A0A4Q5L6R6</accession>
<feature type="domain" description="DNA2/NAM7 helicase helicase" evidence="2">
    <location>
        <begin position="977"/>
        <end position="1017"/>
    </location>
</feature>
<dbReference type="OrthoDB" id="9757917at2"/>
<dbReference type="PANTHER" id="PTHR10887:SF495">
    <property type="entry name" value="HELICASE SENATAXIN ISOFORM X1-RELATED"/>
    <property type="match status" value="1"/>
</dbReference>
<dbReference type="Pfam" id="PF13086">
    <property type="entry name" value="AAA_11"/>
    <property type="match status" value="1"/>
</dbReference>
<dbReference type="InterPro" id="IPR025103">
    <property type="entry name" value="DUF4011"/>
</dbReference>
<feature type="domain" description="DNA2/NAM7 helicase-like C-terminal" evidence="3">
    <location>
        <begin position="1044"/>
        <end position="1235"/>
    </location>
</feature>
<dbReference type="Pfam" id="PF18741">
    <property type="entry name" value="MTES_1575"/>
    <property type="match status" value="1"/>
</dbReference>
<evidence type="ECO:0000259" key="1">
    <source>
        <dbReference type="Pfam" id="PF11784"/>
    </source>
</evidence>
<proteinExistence type="predicted"/>
<name>A0A4Q5L6R6_9BACT</name>
<evidence type="ECO:0000313" key="5">
    <source>
        <dbReference type="EMBL" id="RYU75818.1"/>
    </source>
</evidence>
<organism evidence="5 6">
    <name type="scientific">Hymenobacter persicinus</name>
    <dbReference type="NCBI Taxonomy" id="2025506"/>
    <lineage>
        <taxon>Bacteria</taxon>
        <taxon>Pseudomonadati</taxon>
        <taxon>Bacteroidota</taxon>
        <taxon>Cytophagia</taxon>
        <taxon>Cytophagales</taxon>
        <taxon>Hymenobacteraceae</taxon>
        <taxon>Hymenobacter</taxon>
    </lineage>
</organism>
<dbReference type="Gene3D" id="3.40.50.300">
    <property type="entry name" value="P-loop containing nucleotide triphosphate hydrolases"/>
    <property type="match status" value="3"/>
</dbReference>
<evidence type="ECO:0000259" key="3">
    <source>
        <dbReference type="Pfam" id="PF13087"/>
    </source>
</evidence>
<dbReference type="SUPFAM" id="SSF52540">
    <property type="entry name" value="P-loop containing nucleoside triphosphate hydrolases"/>
    <property type="match status" value="1"/>
</dbReference>
<dbReference type="Proteomes" id="UP000294155">
    <property type="component" value="Unassembled WGS sequence"/>
</dbReference>
<dbReference type="InterPro" id="IPR041679">
    <property type="entry name" value="DNA2/NAM7-like_C"/>
</dbReference>
<dbReference type="Pfam" id="PF11784">
    <property type="entry name" value="DUF3320"/>
    <property type="match status" value="1"/>
</dbReference>
<dbReference type="Pfam" id="PF13087">
    <property type="entry name" value="AAA_12"/>
    <property type="match status" value="1"/>
</dbReference>
<gene>
    <name evidence="5" type="ORF">EWM57_19510</name>
</gene>
<dbReference type="InterPro" id="IPR041677">
    <property type="entry name" value="DNA2/NAM7_AAA_11"/>
</dbReference>
<dbReference type="SUPFAM" id="SSF52980">
    <property type="entry name" value="Restriction endonuclease-like"/>
    <property type="match status" value="1"/>
</dbReference>
<dbReference type="PANTHER" id="PTHR10887">
    <property type="entry name" value="DNA2/NAM7 HELICASE FAMILY"/>
    <property type="match status" value="1"/>
</dbReference>
<comment type="caution">
    <text evidence="5">The sequence shown here is derived from an EMBL/GenBank/DDBJ whole genome shotgun (WGS) entry which is preliminary data.</text>
</comment>